<name>A0A9X2GAQ4_9MICO</name>
<dbReference type="Proteomes" id="UP001139493">
    <property type="component" value="Unassembled WGS sequence"/>
</dbReference>
<gene>
    <name evidence="3" type="ORF">APR03_003579</name>
</gene>
<protein>
    <recommendedName>
        <fullName evidence="2">DUF8094 domain-containing protein</fullName>
    </recommendedName>
</protein>
<reference evidence="3" key="1">
    <citation type="submission" date="2022-06" db="EMBL/GenBank/DDBJ databases">
        <title>Genomic Encyclopedia of Archaeal and Bacterial Type Strains, Phase II (KMG-II): from individual species to whole genera.</title>
        <authorList>
            <person name="Goeker M."/>
        </authorList>
    </citation>
    <scope>NUCLEOTIDE SEQUENCE</scope>
    <source>
        <strain evidence="3">DSM 26652</strain>
    </source>
</reference>
<keyword evidence="4" id="KW-1185">Reference proteome</keyword>
<comment type="caution">
    <text evidence="3">The sequence shown here is derived from an EMBL/GenBank/DDBJ whole genome shotgun (WGS) entry which is preliminary data.</text>
</comment>
<dbReference type="InterPro" id="IPR058407">
    <property type="entry name" value="DUF8094"/>
</dbReference>
<evidence type="ECO:0000256" key="1">
    <source>
        <dbReference type="SAM" id="MobiDB-lite"/>
    </source>
</evidence>
<evidence type="ECO:0000313" key="4">
    <source>
        <dbReference type="Proteomes" id="UP001139493"/>
    </source>
</evidence>
<sequence>MNPRRSPLARPGARPRARRRPPAVVAGLSAAALLLAGCTVEPPAPEAEAPVIAAVVSAPQEREILDSVVSVLEGADGAGPLASRLAGPALTMREAELAAASGGGGRSVLTDLALETQQLILPAEQGWPRSSFAITEPPEDRVTPLLAVLDQRTARDQYKLWAYVWLVSGATMPQFAPAELGSEAVAADDASLLVPPGALAEQYASVLTVGDRSQYAAVFAADDDLRKELRESGRDQVAATTEKDGKGRFEVAYEPADGGVKAVRTVDGGAMVVLALRSQETLRAEEGWQLTPASPSAAALWDDGDGTDVLRTAYHDTVALYVPPAGSAATVSLLGVHRVPYAVSAG</sequence>
<dbReference type="Pfam" id="PF26366">
    <property type="entry name" value="DUF8094"/>
    <property type="match status" value="1"/>
</dbReference>
<dbReference type="AlphaFoldDB" id="A0A9X2GAQ4"/>
<feature type="compositionally biased region" description="Low complexity" evidence="1">
    <location>
        <begin position="1"/>
        <end position="12"/>
    </location>
</feature>
<feature type="region of interest" description="Disordered" evidence="1">
    <location>
        <begin position="1"/>
        <end position="21"/>
    </location>
</feature>
<proteinExistence type="predicted"/>
<organism evidence="3 4">
    <name type="scientific">Promicromonospora thailandica</name>
    <dbReference type="NCBI Taxonomy" id="765201"/>
    <lineage>
        <taxon>Bacteria</taxon>
        <taxon>Bacillati</taxon>
        <taxon>Actinomycetota</taxon>
        <taxon>Actinomycetes</taxon>
        <taxon>Micrococcales</taxon>
        <taxon>Promicromonosporaceae</taxon>
        <taxon>Promicromonospora</taxon>
    </lineage>
</organism>
<evidence type="ECO:0000259" key="2">
    <source>
        <dbReference type="Pfam" id="PF26366"/>
    </source>
</evidence>
<dbReference type="RefSeq" id="WP_253837805.1">
    <property type="nucleotide sequence ID" value="NZ_JAMTCS010000011.1"/>
</dbReference>
<feature type="domain" description="DUF8094" evidence="2">
    <location>
        <begin position="81"/>
        <end position="335"/>
    </location>
</feature>
<evidence type="ECO:0000313" key="3">
    <source>
        <dbReference type="EMBL" id="MCP2266214.1"/>
    </source>
</evidence>
<accession>A0A9X2GAQ4</accession>
<dbReference type="EMBL" id="JAMTCS010000011">
    <property type="protein sequence ID" value="MCP2266214.1"/>
    <property type="molecule type" value="Genomic_DNA"/>
</dbReference>